<feature type="binding site" evidence="9">
    <location>
        <position position="367"/>
    </location>
    <ligand>
        <name>substrate</name>
    </ligand>
</feature>
<dbReference type="PRINTS" id="PR00599">
    <property type="entry name" value="MAPEPTIDASE"/>
</dbReference>
<comment type="cofactor">
    <cofactor evidence="9">
        <name>Co(2+)</name>
        <dbReference type="ChEBI" id="CHEBI:48828"/>
    </cofactor>
    <cofactor evidence="9">
        <name>Zn(2+)</name>
        <dbReference type="ChEBI" id="CHEBI:29105"/>
    </cofactor>
    <cofactor evidence="9">
        <name>Mn(2+)</name>
        <dbReference type="ChEBI" id="CHEBI:29035"/>
    </cofactor>
    <cofactor evidence="9">
        <name>Fe(2+)</name>
        <dbReference type="ChEBI" id="CHEBI:29033"/>
    </cofactor>
    <text evidence="9">Binds 2 divalent metal cations per subunit. Has a high-affinity and a low affinity metal-binding site. The true nature of the physiological cofactor is under debate. The enzyme is active with cobalt, zinc, manganese or divalent iron ions. Most likely, methionine aminopeptidases function as mononuclear Fe(2+)-metalloproteases under physiological conditions, and the catalytically relevant metal-binding site has been assigned to the histidine-containing high-affinity site.</text>
</comment>
<feature type="binding site" evidence="9">
    <location>
        <position position="398"/>
    </location>
    <ligand>
        <name>a divalent metal cation</name>
        <dbReference type="ChEBI" id="CHEBI:60240"/>
        <label>2</label>
        <note>catalytic</note>
    </ligand>
</feature>
<dbReference type="FunFam" id="1.10.10.10:FF:000370">
    <property type="entry name" value="Methionine aminopeptidase 2"/>
    <property type="match status" value="1"/>
</dbReference>
<keyword evidence="6 9" id="KW-0645">Protease</keyword>
<dbReference type="EC" id="3.4.11.18" evidence="9"/>
<dbReference type="PANTHER" id="PTHR45777:SF2">
    <property type="entry name" value="METHIONINE AMINOPEPTIDASE 2"/>
    <property type="match status" value="1"/>
</dbReference>
<sequence length="615" mass="70449">MNKNNNKGSVKKNNNSKKKTSTNINNVNNISSIKNIKNEQNMKNGDVNDEIATTSSSNHVNMVLNENDEGIKDVKVVNNINIDNKREDNNVRINVQAEETLNNDSKNKEAENKINIKNNKSNQSNQSNKKTKNKNNNKNNNNNNNNNSTSNKKNSKNKKKVDKLDLILNEFKNDIKNEKGENNQNDNMLLNGAIETNNNNNNNNGNNRIHFDQEEIKEIKKKIILKEHVLEEQDNSSIRLLKNWPQLEKTYQTNPPCIPIDMIYGKDGKYPVGEILEYNNYDLSGQSLQEKKEREKLSIDYYEDLRKAAECHRQVRKHMQAFIKPGKKMIDIAQETERKTKELILAQKLKCGWGFPTGCSLNHCAAHYTPNYGDETVLKYDDVCKLDFGVHVNGYIIDCAFTIAFNEKYDNLIKATQDGTNTGIKEAGIDARMCDIGEAIQEAIESYEIELNQKIYPIKAISNLRGHSINKYIIHGGKCVPIVRQKEKNEIMEEGELFAIETFASTGKGYVNHENECSHYMRNPEKQFVPIRLNSAKTLLKVINDNFDTLPFCNRWLDDLGQTRHFMALKTLIDLNIVEPYPPLCDIKNSFTSQMEHTILLRPTCKEVLSRGPDF</sequence>
<feature type="region of interest" description="Disordered" evidence="11">
    <location>
        <begin position="1"/>
        <end position="24"/>
    </location>
</feature>
<dbReference type="PROSITE" id="PS01202">
    <property type="entry name" value="MAP_2"/>
    <property type="match status" value="1"/>
</dbReference>
<dbReference type="SUPFAM" id="SSF46785">
    <property type="entry name" value="Winged helix' DNA-binding domain"/>
    <property type="match status" value="1"/>
</dbReference>
<evidence type="ECO:0000313" key="14">
    <source>
        <dbReference type="Proteomes" id="UP000076359"/>
    </source>
</evidence>
<gene>
    <name evidence="13" type="ORF">PRSY57_1433900</name>
</gene>
<feature type="domain" description="Peptidase M24" evidence="12">
    <location>
        <begin position="304"/>
        <end position="515"/>
    </location>
</feature>
<comment type="cofactor">
    <cofactor evidence="3">
        <name>Fe(2+)</name>
        <dbReference type="ChEBI" id="CHEBI:29033"/>
    </cofactor>
</comment>
<comment type="similarity">
    <text evidence="9">Belongs to the peptidase M24A family. Methionine aminopeptidase eukaryotic type 2 subfamily.</text>
</comment>
<evidence type="ECO:0000256" key="8">
    <source>
        <dbReference type="ARBA" id="ARBA00022801"/>
    </source>
</evidence>
<feature type="binding site" evidence="9">
    <location>
        <position position="398"/>
    </location>
    <ligand>
        <name>a divalent metal cation</name>
        <dbReference type="ChEBI" id="CHEBI:60240"/>
        <label>1</label>
    </ligand>
</feature>
<reference evidence="13 14" key="1">
    <citation type="journal article" date="2016" name="Nat. Commun.">
        <title>Genomes of cryptic chimpanzee Plasmodium species reveal key evolutionary events leading to human malaria.</title>
        <authorList>
            <person name="Sundararaman S.A."/>
            <person name="Plenderleith L.J."/>
            <person name="Liu W."/>
            <person name="Loy D.E."/>
            <person name="Learn G.H."/>
            <person name="Li Y."/>
            <person name="Shaw K.S."/>
            <person name="Ayouba A."/>
            <person name="Peeters M."/>
            <person name="Speede S."/>
            <person name="Shaw G.M."/>
            <person name="Bushman F.D."/>
            <person name="Brisson D."/>
            <person name="Rayner J.C."/>
            <person name="Sharp P.M."/>
            <person name="Hahn B.H."/>
        </authorList>
    </citation>
    <scope>NUCLEOTIDE SEQUENCE [LARGE SCALE GENOMIC DNA]</scope>
    <source>
        <strain evidence="13 14">SY57</strain>
    </source>
</reference>
<dbReference type="PANTHER" id="PTHR45777">
    <property type="entry name" value="METHIONINE AMINOPEPTIDASE 2"/>
    <property type="match status" value="1"/>
</dbReference>
<dbReference type="Pfam" id="PF00557">
    <property type="entry name" value="Peptidase_M24"/>
    <property type="match status" value="1"/>
</dbReference>
<feature type="region of interest" description="Disordered" evidence="11">
    <location>
        <begin position="97"/>
        <end position="163"/>
    </location>
</feature>
<evidence type="ECO:0000256" key="5">
    <source>
        <dbReference type="ARBA" id="ARBA00022490"/>
    </source>
</evidence>
<comment type="cofactor">
    <cofactor evidence="2">
        <name>Mn(2+)</name>
        <dbReference type="ChEBI" id="CHEBI:29035"/>
    </cofactor>
</comment>
<feature type="binding site" evidence="9">
    <location>
        <position position="501"/>
    </location>
    <ligand>
        <name>a divalent metal cation</name>
        <dbReference type="ChEBI" id="CHEBI:60240"/>
        <label>2</label>
        <note>catalytic</note>
    </ligand>
</feature>
<protein>
    <recommendedName>
        <fullName evidence="9">Methionine aminopeptidase 2</fullName>
        <shortName evidence="9">MAP 2</shortName>
        <shortName evidence="9">MetAP 2</shortName>
        <ecNumber evidence="9">3.4.11.18</ecNumber>
    </recommendedName>
    <alternativeName>
        <fullName evidence="9">Peptidase M</fullName>
    </alternativeName>
</protein>
<feature type="compositionally biased region" description="Basic and acidic residues" evidence="11">
    <location>
        <begin position="105"/>
        <end position="114"/>
    </location>
</feature>
<dbReference type="InterPro" id="IPR000994">
    <property type="entry name" value="Pept_M24"/>
</dbReference>
<dbReference type="GO" id="GO:0070006">
    <property type="term" value="F:metalloaminopeptidase activity"/>
    <property type="evidence" value="ECO:0007669"/>
    <property type="project" value="UniProtKB-UniRule"/>
</dbReference>
<dbReference type="GeneID" id="24533601"/>
<evidence type="ECO:0000313" key="13">
    <source>
        <dbReference type="EMBL" id="KYN93998.1"/>
    </source>
</evidence>
<dbReference type="GO" id="GO:0046872">
    <property type="term" value="F:metal ion binding"/>
    <property type="evidence" value="ECO:0007669"/>
    <property type="project" value="UniProtKB-UniRule"/>
</dbReference>
<comment type="caution">
    <text evidence="13">The sequence shown here is derived from an EMBL/GenBank/DDBJ whole genome shotgun (WGS) entry which is preliminary data.</text>
</comment>
<evidence type="ECO:0000256" key="2">
    <source>
        <dbReference type="ARBA" id="ARBA00001936"/>
    </source>
</evidence>
<dbReference type="InterPro" id="IPR050247">
    <property type="entry name" value="Met_Aminopeptidase_Type2"/>
</dbReference>
<feature type="binding site" evidence="9">
    <location>
        <position position="596"/>
    </location>
    <ligand>
        <name>a divalent metal cation</name>
        <dbReference type="ChEBI" id="CHEBI:60240"/>
        <label>1</label>
    </ligand>
</feature>
<dbReference type="EMBL" id="LVLA01000015">
    <property type="protein sequence ID" value="KYN93998.1"/>
    <property type="molecule type" value="Genomic_DNA"/>
</dbReference>
<dbReference type="InterPro" id="IPR036390">
    <property type="entry name" value="WH_DNA-bd_sf"/>
</dbReference>
<dbReference type="NCBIfam" id="TIGR00501">
    <property type="entry name" value="met_pdase_II"/>
    <property type="match status" value="1"/>
</dbReference>
<evidence type="ECO:0000256" key="6">
    <source>
        <dbReference type="ARBA" id="ARBA00022670"/>
    </source>
</evidence>
<feature type="compositionally biased region" description="Low complexity" evidence="11">
    <location>
        <begin position="136"/>
        <end position="152"/>
    </location>
</feature>
<dbReference type="GO" id="GO:0005737">
    <property type="term" value="C:cytoplasm"/>
    <property type="evidence" value="ECO:0007669"/>
    <property type="project" value="UniProtKB-SubCell"/>
</dbReference>
<dbReference type="InterPro" id="IPR001714">
    <property type="entry name" value="Pept_M24_MAP"/>
</dbReference>
<keyword evidence="4 9" id="KW-0031">Aminopeptidase</keyword>
<dbReference type="Gene3D" id="1.10.10.10">
    <property type="entry name" value="Winged helix-like DNA-binding domain superfamily/Winged helix DNA-binding domain"/>
    <property type="match status" value="1"/>
</dbReference>
<dbReference type="Proteomes" id="UP000076359">
    <property type="component" value="Unassembled WGS sequence"/>
</dbReference>
<evidence type="ECO:0000256" key="9">
    <source>
        <dbReference type="HAMAP-Rule" id="MF_03175"/>
    </source>
</evidence>
<name>A0A151L4Z2_PLARE</name>
<organism evidence="13 14">
    <name type="scientific">Plasmodium reichenowi</name>
    <dbReference type="NCBI Taxonomy" id="5854"/>
    <lineage>
        <taxon>Eukaryota</taxon>
        <taxon>Sar</taxon>
        <taxon>Alveolata</taxon>
        <taxon>Apicomplexa</taxon>
        <taxon>Aconoidasida</taxon>
        <taxon>Haemosporida</taxon>
        <taxon>Plasmodiidae</taxon>
        <taxon>Plasmodium</taxon>
        <taxon>Plasmodium (Laverania)</taxon>
    </lineage>
</organism>
<dbReference type="InterPro" id="IPR002468">
    <property type="entry name" value="Pept_M24A_MAP2"/>
</dbReference>
<evidence type="ECO:0000256" key="10">
    <source>
        <dbReference type="RuleBase" id="RU003653"/>
    </source>
</evidence>
<comment type="subcellular location">
    <subcellularLocation>
        <location evidence="9">Cytoplasm</location>
    </subcellularLocation>
</comment>
<dbReference type="InterPro" id="IPR036388">
    <property type="entry name" value="WH-like_DNA-bd_sf"/>
</dbReference>
<feature type="binding site" evidence="9">
    <location>
        <position position="467"/>
    </location>
    <ligand>
        <name>a divalent metal cation</name>
        <dbReference type="ChEBI" id="CHEBI:60240"/>
        <label>2</label>
        <note>catalytic</note>
    </ligand>
</feature>
<dbReference type="VEuPathDB" id="PlasmoDB:PRCDC_1433900"/>
<dbReference type="InterPro" id="IPR018349">
    <property type="entry name" value="Pept_M24A_MAP2_BS"/>
</dbReference>
<feature type="binding site" evidence="9">
    <location>
        <position position="596"/>
    </location>
    <ligand>
        <name>a divalent metal cation</name>
        <dbReference type="ChEBI" id="CHEBI:60240"/>
        <label>2</label>
        <note>catalytic</note>
    </ligand>
</feature>
<dbReference type="VEuPathDB" id="PlasmoDB:PRG01_1434600"/>
<keyword evidence="7 9" id="KW-0479">Metal-binding</keyword>
<dbReference type="InterPro" id="IPR036005">
    <property type="entry name" value="Creatinase/aminopeptidase-like"/>
</dbReference>
<dbReference type="KEGG" id="prei:PRSY57_1433900"/>
<evidence type="ECO:0000256" key="1">
    <source>
        <dbReference type="ARBA" id="ARBA00000294"/>
    </source>
</evidence>
<keyword evidence="8 9" id="KW-0378">Hydrolase</keyword>
<feature type="compositionally biased region" description="Low complexity" evidence="11">
    <location>
        <begin position="1"/>
        <end position="13"/>
    </location>
</feature>
<keyword evidence="5 9" id="KW-0963">Cytoplasm</keyword>
<comment type="catalytic activity">
    <reaction evidence="1 9 10">
        <text>Release of N-terminal amino acids, preferentially methionine, from peptides and arylamides.</text>
        <dbReference type="EC" id="3.4.11.18"/>
    </reaction>
</comment>
<proteinExistence type="inferred from homology"/>
<dbReference type="GO" id="GO:0006508">
    <property type="term" value="P:proteolysis"/>
    <property type="evidence" value="ECO:0007669"/>
    <property type="project" value="UniProtKB-KW"/>
</dbReference>
<evidence type="ECO:0000256" key="7">
    <source>
        <dbReference type="ARBA" id="ARBA00022723"/>
    </source>
</evidence>
<feature type="binding site" evidence="9">
    <location>
        <position position="475"/>
    </location>
    <ligand>
        <name>substrate</name>
    </ligand>
</feature>
<feature type="binding site" evidence="9">
    <location>
        <position position="387"/>
    </location>
    <ligand>
        <name>a divalent metal cation</name>
        <dbReference type="ChEBI" id="CHEBI:60240"/>
        <label>1</label>
    </ligand>
</feature>
<comment type="function">
    <text evidence="9 10">Cotranslationally removes the N-terminal methionine from nascent proteins. The N-terminal methionine is often cleaved when the second residue in the primary sequence is small and uncharged (Met-Ala-, Cys, Gly, Pro, Ser, Thr, or Val).</text>
</comment>
<dbReference type="RefSeq" id="XP_012765392.2">
    <property type="nucleotide sequence ID" value="XM_012909938.2"/>
</dbReference>
<dbReference type="GO" id="GO:0004239">
    <property type="term" value="F:initiator methionyl aminopeptidase activity"/>
    <property type="evidence" value="ECO:0007669"/>
    <property type="project" value="UniProtKB-UniRule"/>
</dbReference>
<evidence type="ECO:0000256" key="3">
    <source>
        <dbReference type="ARBA" id="ARBA00001954"/>
    </source>
</evidence>
<accession>A0A151L4Z2</accession>
<evidence type="ECO:0000256" key="4">
    <source>
        <dbReference type="ARBA" id="ARBA00022438"/>
    </source>
</evidence>
<dbReference type="AlphaFoldDB" id="A0A151L4Z2"/>
<dbReference type="Gene3D" id="3.90.230.10">
    <property type="entry name" value="Creatinase/methionine aminopeptidase superfamily"/>
    <property type="match status" value="1"/>
</dbReference>
<dbReference type="CDD" id="cd01088">
    <property type="entry name" value="MetAP2"/>
    <property type="match status" value="1"/>
</dbReference>
<feature type="compositionally biased region" description="Low complexity" evidence="11">
    <location>
        <begin position="115"/>
        <end position="128"/>
    </location>
</feature>
<evidence type="ECO:0000259" key="12">
    <source>
        <dbReference type="Pfam" id="PF00557"/>
    </source>
</evidence>
<evidence type="ECO:0000256" key="11">
    <source>
        <dbReference type="SAM" id="MobiDB-lite"/>
    </source>
</evidence>
<dbReference type="SUPFAM" id="SSF55920">
    <property type="entry name" value="Creatinase/aminopeptidase"/>
    <property type="match status" value="1"/>
</dbReference>
<dbReference type="HAMAP" id="MF_03175">
    <property type="entry name" value="MetAP_2_euk"/>
    <property type="match status" value="1"/>
</dbReference>
<dbReference type="FunFam" id="3.90.230.10:FF:000015">
    <property type="entry name" value="Methionine aminopeptidase 2"/>
    <property type="match status" value="1"/>
</dbReference>